<keyword evidence="2" id="KW-0067">ATP-binding</keyword>
<dbReference type="AlphaFoldDB" id="A0A6C0LUZ8"/>
<dbReference type="SMART" id="SM00220">
    <property type="entry name" value="S_TKc"/>
    <property type="match status" value="1"/>
</dbReference>
<accession>A0A6C0LUZ8</accession>
<protein>
    <recommendedName>
        <fullName evidence="3">Protein kinase domain-containing protein</fullName>
    </recommendedName>
</protein>
<dbReference type="InterPro" id="IPR000719">
    <property type="entry name" value="Prot_kinase_dom"/>
</dbReference>
<name>A0A6C0LUZ8_9ZZZZ</name>
<dbReference type="SUPFAM" id="SSF56112">
    <property type="entry name" value="Protein kinase-like (PK-like)"/>
    <property type="match status" value="1"/>
</dbReference>
<reference evidence="4" key="1">
    <citation type="journal article" date="2020" name="Nature">
        <title>Giant virus diversity and host interactions through global metagenomics.</title>
        <authorList>
            <person name="Schulz F."/>
            <person name="Roux S."/>
            <person name="Paez-Espino D."/>
            <person name="Jungbluth S."/>
            <person name="Walsh D.A."/>
            <person name="Denef V.J."/>
            <person name="McMahon K.D."/>
            <person name="Konstantinidis K.T."/>
            <person name="Eloe-Fadrosh E.A."/>
            <person name="Kyrpides N.C."/>
            <person name="Woyke T."/>
        </authorList>
    </citation>
    <scope>NUCLEOTIDE SEQUENCE</scope>
    <source>
        <strain evidence="4">GVMAG-S-1016713-169</strain>
    </source>
</reference>
<evidence type="ECO:0000259" key="3">
    <source>
        <dbReference type="PROSITE" id="PS50011"/>
    </source>
</evidence>
<dbReference type="PANTHER" id="PTHR44167">
    <property type="entry name" value="OVARIAN-SPECIFIC SERINE/THREONINE-PROTEIN KINASE LOK-RELATED"/>
    <property type="match status" value="1"/>
</dbReference>
<feature type="domain" description="Protein kinase" evidence="3">
    <location>
        <begin position="9"/>
        <end position="255"/>
    </location>
</feature>
<dbReference type="InterPro" id="IPR008271">
    <property type="entry name" value="Ser/Thr_kinase_AS"/>
</dbReference>
<dbReference type="PANTHER" id="PTHR44167:SF24">
    <property type="entry name" value="SERINE_THREONINE-PROTEIN KINASE CHK2"/>
    <property type="match status" value="1"/>
</dbReference>
<dbReference type="PROSITE" id="PS00108">
    <property type="entry name" value="PROTEIN_KINASE_ST"/>
    <property type="match status" value="1"/>
</dbReference>
<evidence type="ECO:0000256" key="2">
    <source>
        <dbReference type="ARBA" id="ARBA00022840"/>
    </source>
</evidence>
<keyword evidence="1" id="KW-0547">Nucleotide-binding</keyword>
<dbReference type="CDD" id="cd00180">
    <property type="entry name" value="PKc"/>
    <property type="match status" value="1"/>
</dbReference>
<dbReference type="PROSITE" id="PS50011">
    <property type="entry name" value="PROTEIN_KINASE_DOM"/>
    <property type="match status" value="1"/>
</dbReference>
<organism evidence="4">
    <name type="scientific">viral metagenome</name>
    <dbReference type="NCBI Taxonomy" id="1070528"/>
    <lineage>
        <taxon>unclassified sequences</taxon>
        <taxon>metagenomes</taxon>
        <taxon>organismal metagenomes</taxon>
    </lineage>
</organism>
<dbReference type="EMBL" id="MN740577">
    <property type="protein sequence ID" value="QHU34666.1"/>
    <property type="molecule type" value="Genomic_DNA"/>
</dbReference>
<dbReference type="Pfam" id="PF00069">
    <property type="entry name" value="Pkinase"/>
    <property type="match status" value="1"/>
</dbReference>
<dbReference type="GO" id="GO:0044773">
    <property type="term" value="P:mitotic DNA damage checkpoint signaling"/>
    <property type="evidence" value="ECO:0007669"/>
    <property type="project" value="TreeGrafter"/>
</dbReference>
<dbReference type="InterPro" id="IPR017441">
    <property type="entry name" value="Protein_kinase_ATP_BS"/>
</dbReference>
<evidence type="ECO:0000313" key="4">
    <source>
        <dbReference type="EMBL" id="QHU34666.1"/>
    </source>
</evidence>
<dbReference type="PROSITE" id="PS00107">
    <property type="entry name" value="PROTEIN_KINASE_ATP"/>
    <property type="match status" value="1"/>
</dbReference>
<dbReference type="GO" id="GO:0005524">
    <property type="term" value="F:ATP binding"/>
    <property type="evidence" value="ECO:0007669"/>
    <property type="project" value="UniProtKB-KW"/>
</dbReference>
<sequence length="348" mass="39687">MKTISGSTYIKGKKLGSGTFGTVYKVTRKLDGKTFALKSFPPETEMDLGILREISIMKIFQGNDEYVMNLVDIVLSEGNVGIIMKCYSSDLFHAITNNLLDYQKRDSITCQLLKALSFLKRNGVLHRDIKPENILIDENFKPVLADFSLSKVFTGVCKKGTHTGKIATATYRAPEVVAKRPYSFPSDAWSLGVVIYEMYINETLSFNKDKEALNFLLRKIQKIKDTPICNIIKGLLRVDSKTRLTPLQALRGPMFNSDYISPVIWKTTKKCVVSEEIREWCSEFETKKEVTAWAAQTYYTRVDNSTALHSVALACKMFETELLDYEEYPDYPKEEIQILQGMNYNLFI</sequence>
<dbReference type="GO" id="GO:0004674">
    <property type="term" value="F:protein serine/threonine kinase activity"/>
    <property type="evidence" value="ECO:0007669"/>
    <property type="project" value="TreeGrafter"/>
</dbReference>
<evidence type="ECO:0000256" key="1">
    <source>
        <dbReference type="ARBA" id="ARBA00022741"/>
    </source>
</evidence>
<proteinExistence type="predicted"/>
<dbReference type="GO" id="GO:0005634">
    <property type="term" value="C:nucleus"/>
    <property type="evidence" value="ECO:0007669"/>
    <property type="project" value="TreeGrafter"/>
</dbReference>
<dbReference type="Gene3D" id="1.10.510.10">
    <property type="entry name" value="Transferase(Phosphotransferase) domain 1"/>
    <property type="match status" value="1"/>
</dbReference>
<dbReference type="InterPro" id="IPR011009">
    <property type="entry name" value="Kinase-like_dom_sf"/>
</dbReference>